<dbReference type="Proteomes" id="UP001642484">
    <property type="component" value="Unassembled WGS sequence"/>
</dbReference>
<accession>A0ABP0NNM1</accession>
<protein>
    <submittedName>
        <fullName evidence="1">Uncharacterized protein</fullName>
    </submittedName>
</protein>
<reference evidence="1 2" key="1">
    <citation type="submission" date="2024-02" db="EMBL/GenBank/DDBJ databases">
        <authorList>
            <person name="Chen Y."/>
            <person name="Shah S."/>
            <person name="Dougan E. K."/>
            <person name="Thang M."/>
            <person name="Chan C."/>
        </authorList>
    </citation>
    <scope>NUCLEOTIDE SEQUENCE [LARGE SCALE GENOMIC DNA]</scope>
</reference>
<name>A0ABP0NNM1_9DINO</name>
<dbReference type="InterPro" id="IPR008884">
    <property type="entry name" value="TylF_MeTrfase"/>
</dbReference>
<sequence length="126" mass="14556">MTGFQLYNVFDSKVHFYKGLFKDTLPGFYANHTNSALKLAVLRVDGNFHDFYQDALYYLYSFVSVGGFVIFDDVYSHPGAMQAWKEFKEDHGLPEDLTRIDLHSGYFRKTRSVSVNFAKMRTSSIV</sequence>
<proteinExistence type="predicted"/>
<dbReference type="Gene3D" id="3.40.50.150">
    <property type="entry name" value="Vaccinia Virus protein VP39"/>
    <property type="match status" value="1"/>
</dbReference>
<keyword evidence="2" id="KW-1185">Reference proteome</keyword>
<dbReference type="EMBL" id="CAXAMN010021984">
    <property type="protein sequence ID" value="CAK9065206.1"/>
    <property type="molecule type" value="Genomic_DNA"/>
</dbReference>
<evidence type="ECO:0000313" key="1">
    <source>
        <dbReference type="EMBL" id="CAK9065206.1"/>
    </source>
</evidence>
<dbReference type="Pfam" id="PF05711">
    <property type="entry name" value="TylF"/>
    <property type="match status" value="1"/>
</dbReference>
<dbReference type="PANTHER" id="PTHR40036">
    <property type="entry name" value="MACROCIN O-METHYLTRANSFERASE"/>
    <property type="match status" value="1"/>
</dbReference>
<comment type="caution">
    <text evidence="1">The sequence shown here is derived from an EMBL/GenBank/DDBJ whole genome shotgun (WGS) entry which is preliminary data.</text>
</comment>
<organism evidence="1 2">
    <name type="scientific">Durusdinium trenchii</name>
    <dbReference type="NCBI Taxonomy" id="1381693"/>
    <lineage>
        <taxon>Eukaryota</taxon>
        <taxon>Sar</taxon>
        <taxon>Alveolata</taxon>
        <taxon>Dinophyceae</taxon>
        <taxon>Suessiales</taxon>
        <taxon>Symbiodiniaceae</taxon>
        <taxon>Durusdinium</taxon>
    </lineage>
</organism>
<evidence type="ECO:0000313" key="2">
    <source>
        <dbReference type="Proteomes" id="UP001642484"/>
    </source>
</evidence>
<dbReference type="PANTHER" id="PTHR40036:SF1">
    <property type="entry name" value="MACROCIN O-METHYLTRANSFERASE"/>
    <property type="match status" value="1"/>
</dbReference>
<gene>
    <name evidence="1" type="ORF">CCMP2556_LOCUS32066</name>
</gene>
<dbReference type="InterPro" id="IPR029063">
    <property type="entry name" value="SAM-dependent_MTases_sf"/>
</dbReference>